<dbReference type="SUPFAM" id="SSF51120">
    <property type="entry name" value="beta-Roll"/>
    <property type="match status" value="4"/>
</dbReference>
<sequence>MFTTGTNNTAPRTGMVSAFAQEFNGTELPDATHAVWNTVYPGNIRGGLNGEKQIYLDQDYRTSDGRTVPIQPFSLQGDGALTITGNPTPANLLSDVQNFGYTSGMINTYDQYQFKYGFFEIRCDIPGGKGTFPAFWLRNADSSVKAEIDIFEIIGGQPKVANQTVHTDDGSILKVNRTVTSTDFTQGFHTYGVDWQPDFITFYVDGQKTGAVATPDSLKVPMYLIANLALGGTWPGSPDATTPWPATMKIDYIRVWQDEKNLASVTLNGTASADKLFGNDGADVITAGDGNDTVLAAAGNDSLDGGAGDDRLIGGMGDDTISGGSGVNYLAGGVGNDTYIVNQTGDTFYEIANGGFDTVVTGLSAYTLTGYLDAVRYTGSGAFKGNGNPLANLLVSGAGADTLVGAAGDDTLDAGAGNDRMDGGTGKDVYVAGHGGQDFVVSFGLAEDRIDVSALHFTSLAEAINGATVNINGQVVLHFGAESLTLGGVSKVAQLTDAHFIFEAPAPAPTDTTSTTTPTTTETAVVADPTIYGTNGNDSLVGTSGNDRMDGLLGNDTLSGGAGDDVYVVSSAGKTIVEKSGGGTDTVETSLASYTLSGYVENLTYTGTGDFKGTGSGLANVITGGGGVDSLVGGNGNDSLFGAGGNDRLNGGAGADLISGGSGCDTLTGYTGADTFVFTAADGLGSALVTDFQRGYDHLDVHGMGLVDFADVLAHATTSSLGFATIANAGESFTLQNVKIADLQAADFIF</sequence>
<keyword evidence="3" id="KW-0800">Toxin</keyword>
<dbReference type="PRINTS" id="PR00313">
    <property type="entry name" value="CABNDNGRPT"/>
</dbReference>
<dbReference type="CDD" id="cd08023">
    <property type="entry name" value="GH16_laminarinase_like"/>
    <property type="match status" value="1"/>
</dbReference>
<comment type="subcellular location">
    <subcellularLocation>
        <location evidence="1">Membrane</location>
    </subcellularLocation>
</comment>
<dbReference type="Gene3D" id="2.150.10.10">
    <property type="entry name" value="Serralysin-like metalloprotease, C-terminal"/>
    <property type="match status" value="4"/>
</dbReference>
<dbReference type="Gene3D" id="2.60.120.200">
    <property type="match status" value="1"/>
</dbReference>
<gene>
    <name evidence="8" type="ORF">NK718_01765</name>
</gene>
<dbReference type="Pfam" id="PF00722">
    <property type="entry name" value="Glyco_hydro_16"/>
    <property type="match status" value="1"/>
</dbReference>
<dbReference type="InterPro" id="IPR001343">
    <property type="entry name" value="Hemolysn_Ca-bd"/>
</dbReference>
<dbReference type="Pfam" id="PF00353">
    <property type="entry name" value="HemolysinCabind"/>
    <property type="match status" value="5"/>
</dbReference>
<dbReference type="InterPro" id="IPR003995">
    <property type="entry name" value="RTX_toxin_determinant-A"/>
</dbReference>
<evidence type="ECO:0000256" key="3">
    <source>
        <dbReference type="ARBA" id="ARBA00022656"/>
    </source>
</evidence>
<evidence type="ECO:0000313" key="9">
    <source>
        <dbReference type="Proteomes" id="UP001205890"/>
    </source>
</evidence>
<comment type="similarity">
    <text evidence="2">Belongs to the glycosyl hydrolase 16 family.</text>
</comment>
<protein>
    <submittedName>
        <fullName evidence="8">Family 16 glycosylhydrolase</fullName>
    </submittedName>
</protein>
<dbReference type="InterPro" id="IPR050546">
    <property type="entry name" value="Glycosyl_Hydrlase_16"/>
</dbReference>
<accession>A0ABT1L712</accession>
<organism evidence="8 9">
    <name type="scientific">Alsobacter ponti</name>
    <dbReference type="NCBI Taxonomy" id="2962936"/>
    <lineage>
        <taxon>Bacteria</taxon>
        <taxon>Pseudomonadati</taxon>
        <taxon>Pseudomonadota</taxon>
        <taxon>Alphaproteobacteria</taxon>
        <taxon>Hyphomicrobiales</taxon>
        <taxon>Alsobacteraceae</taxon>
        <taxon>Alsobacter</taxon>
    </lineage>
</organism>
<dbReference type="InterPro" id="IPR011049">
    <property type="entry name" value="Serralysin-like_metalloprot_C"/>
</dbReference>
<keyword evidence="4" id="KW-0677">Repeat</keyword>
<dbReference type="PANTHER" id="PTHR10963:SF60">
    <property type="entry name" value="GRAM-NEGATIVE BACTERIA-BINDING PROTEIN 1-RELATED"/>
    <property type="match status" value="1"/>
</dbReference>
<feature type="domain" description="GH16" evidence="7">
    <location>
        <begin position="21"/>
        <end position="261"/>
    </location>
</feature>
<comment type="caution">
    <text evidence="8">The sequence shown here is derived from an EMBL/GenBank/DDBJ whole genome shotgun (WGS) entry which is preliminary data.</text>
</comment>
<dbReference type="PRINTS" id="PR01488">
    <property type="entry name" value="RTXTOXINA"/>
</dbReference>
<keyword evidence="9" id="KW-1185">Reference proteome</keyword>
<evidence type="ECO:0000256" key="5">
    <source>
        <dbReference type="ARBA" id="ARBA00023026"/>
    </source>
</evidence>
<evidence type="ECO:0000313" key="8">
    <source>
        <dbReference type="EMBL" id="MCP8937229.1"/>
    </source>
</evidence>
<dbReference type="SUPFAM" id="SSF49899">
    <property type="entry name" value="Concanavalin A-like lectins/glucanases"/>
    <property type="match status" value="1"/>
</dbReference>
<keyword evidence="6" id="KW-0472">Membrane</keyword>
<dbReference type="InterPro" id="IPR018511">
    <property type="entry name" value="Hemolysin-typ_Ca-bd_CS"/>
</dbReference>
<dbReference type="PROSITE" id="PS51762">
    <property type="entry name" value="GH16_2"/>
    <property type="match status" value="1"/>
</dbReference>
<dbReference type="Proteomes" id="UP001205890">
    <property type="component" value="Unassembled WGS sequence"/>
</dbReference>
<evidence type="ECO:0000256" key="1">
    <source>
        <dbReference type="ARBA" id="ARBA00004370"/>
    </source>
</evidence>
<dbReference type="PROSITE" id="PS00330">
    <property type="entry name" value="HEMOLYSIN_CALCIUM"/>
    <property type="match status" value="3"/>
</dbReference>
<evidence type="ECO:0000256" key="2">
    <source>
        <dbReference type="ARBA" id="ARBA00006865"/>
    </source>
</evidence>
<evidence type="ECO:0000256" key="6">
    <source>
        <dbReference type="ARBA" id="ARBA00023136"/>
    </source>
</evidence>
<dbReference type="PANTHER" id="PTHR10963">
    <property type="entry name" value="GLYCOSYL HYDROLASE-RELATED"/>
    <property type="match status" value="1"/>
</dbReference>
<dbReference type="RefSeq" id="WP_254737960.1">
    <property type="nucleotide sequence ID" value="NZ_JANCLU010000001.1"/>
</dbReference>
<reference evidence="8 9" key="1">
    <citation type="submission" date="2022-07" db="EMBL/GenBank/DDBJ databases">
        <authorList>
            <person name="Li W.-J."/>
            <person name="Deng Q.-Q."/>
        </authorList>
    </citation>
    <scope>NUCLEOTIDE SEQUENCE [LARGE SCALE GENOMIC DNA]</scope>
    <source>
        <strain evidence="8 9">SYSU M60028</strain>
    </source>
</reference>
<keyword evidence="5" id="KW-0843">Virulence</keyword>
<evidence type="ECO:0000259" key="7">
    <source>
        <dbReference type="PROSITE" id="PS51762"/>
    </source>
</evidence>
<evidence type="ECO:0000256" key="4">
    <source>
        <dbReference type="ARBA" id="ARBA00022737"/>
    </source>
</evidence>
<dbReference type="InterPro" id="IPR013320">
    <property type="entry name" value="ConA-like_dom_sf"/>
</dbReference>
<dbReference type="InterPro" id="IPR000757">
    <property type="entry name" value="Beta-glucanase-like"/>
</dbReference>
<dbReference type="EMBL" id="JANCLU010000001">
    <property type="protein sequence ID" value="MCP8937229.1"/>
    <property type="molecule type" value="Genomic_DNA"/>
</dbReference>
<proteinExistence type="inferred from homology"/>
<name>A0ABT1L712_9HYPH</name>